<organism evidence="1 2">
    <name type="scientific">Imbroritus primus</name>
    <dbReference type="NCBI Taxonomy" id="3058603"/>
    <lineage>
        <taxon>Bacteria</taxon>
        <taxon>Pseudomonadati</taxon>
        <taxon>Pseudomonadota</taxon>
        <taxon>Betaproteobacteria</taxon>
        <taxon>Burkholderiales</taxon>
        <taxon>Burkholderiaceae</taxon>
        <taxon>Imbroritus</taxon>
    </lineage>
</organism>
<keyword evidence="2" id="KW-1185">Reference proteome</keyword>
<accession>A0ACD3SMT0</accession>
<proteinExistence type="predicted"/>
<name>A0ACD3SMT0_9BURK</name>
<evidence type="ECO:0000313" key="2">
    <source>
        <dbReference type="Proteomes" id="UP000004277"/>
    </source>
</evidence>
<evidence type="ECO:0000313" key="1">
    <source>
        <dbReference type="EMBL" id="TMS57476.1"/>
    </source>
</evidence>
<gene>
    <name evidence="1" type="ORF">MW7_012815</name>
</gene>
<dbReference type="Proteomes" id="UP000004277">
    <property type="component" value="Unassembled WGS sequence"/>
</dbReference>
<sequence>MSLLTTRDIQPGRGFLERAAEVAWQYLEAQDQPAAAAHVVVPTAAQIPATRQALQAVAARSGRAGLLPRILTLGHWLLDVPPLPDDPLPRTHLTRLLTVQQAIRSQSWLQQIFGLQGEGAAWGLAQTMLTVGDELSRRWLTLDAAWAGAAEDDADYETRLQAALAVGYDTLAERFLGEESRIVMAFWRTLADRADPVPVRLQGMARLAEQVDGPVIWLAPTPPEHAEQAWLERLAQRVPVLQIGYAWHADVSNETTPSQASVTELATLLQAWPECRTDAAEVREAPAHAEADHGAAGVSQGDEPPWPAPAIRLCGAARFEDEALMAAQTLVNWLNEGRKQLALVAHDRVVARRVRALLARAGAPVSDETGWKLSTTRAAAALMRWFDIVVTGGDSQALLDFLKSPYCLPAMEGRSQRIGALEALIRRYGVTGGWARLKQVAERDSQYADPGAGHTTGEAPQQASAVQELIAQLADEASRWVDPGKRPLGAWLALAEQTFDHFDMRAALVADEAGRQLLECLRRLGLRGDAVQMASVTLSLAEWRALIGVVLESEVFKEPAPAGDCRIVVLPLNGARMRRFEGVVVVGCDDGQLPSAAPELMFLSNAVRRELGLADREARFAQQARDLAEVLLNNAEVVLTWQRTGSQGEPRALSGWLQRLAQRYAAHGVTLAAKVALPVLTTRATPQKMPQPIAPTLVPNRLSAAGYQALRRCPYQFFATRMLRLAELDEPSEQLEKRAVGELLHATLLRYHQAVAEAPADHAGDAERLALLTAISREVFQSLLTYDGNVLPFYHRWEQVMPGYVAWQREREAQGWQWQAGEVVRAREMTLDDGHILTLHGRLDRLDRQRDGTLAVLDYKTQPLRVLRDKPDEIFEDCQLAFYGLLEPDVAEGAWVALENSERDGMDVNRAVELPGYATIVDWLARQLGEDIVRLRAGEPLPAFGDEAACRYCEARGLCRKGFWEGTA</sequence>
<protein>
    <submittedName>
        <fullName evidence="1">Recombinase RecB</fullName>
    </submittedName>
</protein>
<reference evidence="1" key="1">
    <citation type="submission" date="2019-05" db="EMBL/GenBank/DDBJ databases">
        <title>Revised genome assembly of Burkholderiaceae (previously Ralstonia) sp. PBA.</title>
        <authorList>
            <person name="Gan H.M."/>
        </authorList>
    </citation>
    <scope>NUCLEOTIDE SEQUENCE</scope>
    <source>
        <strain evidence="1">PBA</strain>
    </source>
</reference>
<dbReference type="EMBL" id="AKCV02000023">
    <property type="protein sequence ID" value="TMS57476.1"/>
    <property type="molecule type" value="Genomic_DNA"/>
</dbReference>
<comment type="caution">
    <text evidence="1">The sequence shown here is derived from an EMBL/GenBank/DDBJ whole genome shotgun (WGS) entry which is preliminary data.</text>
</comment>